<dbReference type="RefSeq" id="WP_209377296.1">
    <property type="nucleotide sequence ID" value="NZ_JAGIZA010000044.1"/>
</dbReference>
<dbReference type="InterPro" id="IPR027444">
    <property type="entry name" value="H-NS_C_dom"/>
</dbReference>
<feature type="domain" description="DNA-binding protein H-NS-like C-terminal" evidence="5">
    <location>
        <begin position="71"/>
        <end position="114"/>
    </location>
</feature>
<comment type="subcellular location">
    <subcellularLocation>
        <location evidence="1">Cytoplasm</location>
        <location evidence="1">Nucleoid</location>
    </subcellularLocation>
</comment>
<evidence type="ECO:0000313" key="7">
    <source>
        <dbReference type="Proteomes" id="UP000677537"/>
    </source>
</evidence>
<dbReference type="PANTHER" id="PTHR38097">
    <property type="match status" value="1"/>
</dbReference>
<evidence type="ECO:0000256" key="2">
    <source>
        <dbReference type="ARBA" id="ARBA00010610"/>
    </source>
</evidence>
<dbReference type="GO" id="GO:0000976">
    <property type="term" value="F:transcription cis-regulatory region binding"/>
    <property type="evidence" value="ECO:0007669"/>
    <property type="project" value="TreeGrafter"/>
</dbReference>
<dbReference type="AlphaFoldDB" id="A0A940N3E6"/>
<evidence type="ECO:0000256" key="4">
    <source>
        <dbReference type="ARBA" id="ARBA00023125"/>
    </source>
</evidence>
<comment type="similarity">
    <text evidence="2">Belongs to the histone-like protein H-NS family.</text>
</comment>
<keyword evidence="7" id="KW-1185">Reference proteome</keyword>
<keyword evidence="4" id="KW-0238">DNA-binding</keyword>
<organism evidence="6 7">
    <name type="scientific">Roseomonas indoligenes</name>
    <dbReference type="NCBI Taxonomy" id="2820811"/>
    <lineage>
        <taxon>Bacteria</taxon>
        <taxon>Pseudomonadati</taxon>
        <taxon>Pseudomonadota</taxon>
        <taxon>Alphaproteobacteria</taxon>
        <taxon>Acetobacterales</taxon>
        <taxon>Roseomonadaceae</taxon>
        <taxon>Roseomonas</taxon>
    </lineage>
</organism>
<dbReference type="InterPro" id="IPR037150">
    <property type="entry name" value="H-NS_C_dom_sf"/>
</dbReference>
<dbReference type="GO" id="GO:0001217">
    <property type="term" value="F:DNA-binding transcription repressor activity"/>
    <property type="evidence" value="ECO:0007669"/>
    <property type="project" value="TreeGrafter"/>
</dbReference>
<dbReference type="GO" id="GO:0032993">
    <property type="term" value="C:protein-DNA complex"/>
    <property type="evidence" value="ECO:0007669"/>
    <property type="project" value="TreeGrafter"/>
</dbReference>
<sequence>MAKSAIDLNALSAAELIELIKEAEAVLATKREGARTELVEEIKVKAAALGLSLNDLLGRPRPHTNVRRPRSDAGKTVVAKYRGPNGAEWTGRGRKPRWLAELEAEGKTKEEFAL</sequence>
<proteinExistence type="inferred from homology"/>
<protein>
    <submittedName>
        <fullName evidence="6">H-NS histone family protein</fullName>
    </submittedName>
</protein>
<dbReference type="Pfam" id="PF00816">
    <property type="entry name" value="Histone_HNS"/>
    <property type="match status" value="1"/>
</dbReference>
<dbReference type="SMART" id="SM00528">
    <property type="entry name" value="HNS"/>
    <property type="match status" value="1"/>
</dbReference>
<dbReference type="GO" id="GO:0009295">
    <property type="term" value="C:nucleoid"/>
    <property type="evidence" value="ECO:0007669"/>
    <property type="project" value="UniProtKB-SubCell"/>
</dbReference>
<reference evidence="6" key="1">
    <citation type="submission" date="2021-03" db="EMBL/GenBank/DDBJ databases">
        <authorList>
            <person name="So Y."/>
        </authorList>
    </citation>
    <scope>NUCLEOTIDE SEQUENCE</scope>
    <source>
        <strain evidence="6">SG15</strain>
    </source>
</reference>
<dbReference type="GO" id="GO:0005829">
    <property type="term" value="C:cytosol"/>
    <property type="evidence" value="ECO:0007669"/>
    <property type="project" value="TreeGrafter"/>
</dbReference>
<evidence type="ECO:0000256" key="3">
    <source>
        <dbReference type="ARBA" id="ARBA00022490"/>
    </source>
</evidence>
<dbReference type="EMBL" id="JAGIZA010000044">
    <property type="protein sequence ID" value="MBP0496508.1"/>
    <property type="molecule type" value="Genomic_DNA"/>
</dbReference>
<gene>
    <name evidence="6" type="ORF">J5Y10_27265</name>
</gene>
<evidence type="ECO:0000256" key="1">
    <source>
        <dbReference type="ARBA" id="ARBA00004453"/>
    </source>
</evidence>
<dbReference type="PANTHER" id="PTHR38097:SF2">
    <property type="entry name" value="DNA-BINDING PROTEIN STPA"/>
    <property type="match status" value="1"/>
</dbReference>
<keyword evidence="3" id="KW-0963">Cytoplasm</keyword>
<dbReference type="GO" id="GO:0003681">
    <property type="term" value="F:bent DNA binding"/>
    <property type="evidence" value="ECO:0007669"/>
    <property type="project" value="TreeGrafter"/>
</dbReference>
<name>A0A940N3E6_9PROT</name>
<comment type="caution">
    <text evidence="6">The sequence shown here is derived from an EMBL/GenBank/DDBJ whole genome shotgun (WGS) entry which is preliminary data.</text>
</comment>
<dbReference type="SUPFAM" id="SSF81273">
    <property type="entry name" value="H-NS histone-like proteins"/>
    <property type="match status" value="1"/>
</dbReference>
<evidence type="ECO:0000259" key="5">
    <source>
        <dbReference type="SMART" id="SM00528"/>
    </source>
</evidence>
<evidence type="ECO:0000313" key="6">
    <source>
        <dbReference type="EMBL" id="MBP0496508.1"/>
    </source>
</evidence>
<dbReference type="Gene3D" id="4.10.430.10">
    <property type="entry name" value="Histone-like protein H-NS, C-terminal domain"/>
    <property type="match status" value="1"/>
</dbReference>
<accession>A0A940N3E6</accession>
<dbReference type="Proteomes" id="UP000677537">
    <property type="component" value="Unassembled WGS sequence"/>
</dbReference>
<dbReference type="GO" id="GO:0003680">
    <property type="term" value="F:minor groove of adenine-thymine-rich DNA binding"/>
    <property type="evidence" value="ECO:0007669"/>
    <property type="project" value="TreeGrafter"/>
</dbReference>